<dbReference type="SUPFAM" id="SSF82171">
    <property type="entry name" value="DPP6 N-terminal domain-like"/>
    <property type="match status" value="1"/>
</dbReference>
<keyword evidence="3" id="KW-1185">Reference proteome</keyword>
<proteinExistence type="predicted"/>
<name>A0A7H9APJ9_9FLAO</name>
<dbReference type="InterPro" id="IPR015919">
    <property type="entry name" value="Cadherin-like_sf"/>
</dbReference>
<evidence type="ECO:0000313" key="3">
    <source>
        <dbReference type="Proteomes" id="UP000509302"/>
    </source>
</evidence>
<dbReference type="InterPro" id="IPR011042">
    <property type="entry name" value="6-blade_b-propeller_TolB-like"/>
</dbReference>
<dbReference type="InterPro" id="IPR011659">
    <property type="entry name" value="WD40"/>
</dbReference>
<evidence type="ECO:0000256" key="1">
    <source>
        <dbReference type="SAM" id="SignalP"/>
    </source>
</evidence>
<dbReference type="Proteomes" id="UP000509302">
    <property type="component" value="Chromosome"/>
</dbReference>
<dbReference type="GO" id="GO:0016020">
    <property type="term" value="C:membrane"/>
    <property type="evidence" value="ECO:0007669"/>
    <property type="project" value="InterPro"/>
</dbReference>
<dbReference type="Pfam" id="PF07676">
    <property type="entry name" value="PD40"/>
    <property type="match status" value="1"/>
</dbReference>
<dbReference type="EMBL" id="CP058595">
    <property type="protein sequence ID" value="QLG45347.1"/>
    <property type="molecule type" value="Genomic_DNA"/>
</dbReference>
<dbReference type="KEGG" id="cagg:HYG79_08300"/>
<dbReference type="RefSeq" id="WP_179241636.1">
    <property type="nucleotide sequence ID" value="NZ_CP058595.1"/>
</dbReference>
<dbReference type="GO" id="GO:0005509">
    <property type="term" value="F:calcium ion binding"/>
    <property type="evidence" value="ECO:0007669"/>
    <property type="project" value="InterPro"/>
</dbReference>
<feature type="chain" id="PRO_5028822866" evidence="1">
    <location>
        <begin position="22"/>
        <end position="392"/>
    </location>
</feature>
<evidence type="ECO:0000313" key="2">
    <source>
        <dbReference type="EMBL" id="QLG45347.1"/>
    </source>
</evidence>
<dbReference type="SUPFAM" id="SSF49313">
    <property type="entry name" value="Cadherin-like"/>
    <property type="match status" value="1"/>
</dbReference>
<dbReference type="Gene3D" id="2.120.10.30">
    <property type="entry name" value="TolB, C-terminal domain"/>
    <property type="match status" value="1"/>
</dbReference>
<dbReference type="Pfam" id="PF05345">
    <property type="entry name" value="He_PIG"/>
    <property type="match status" value="1"/>
</dbReference>
<accession>A0A7H9APJ9</accession>
<feature type="signal peptide" evidence="1">
    <location>
        <begin position="1"/>
        <end position="21"/>
    </location>
</feature>
<dbReference type="AlphaFoldDB" id="A0A7H9APJ9"/>
<keyword evidence="1" id="KW-0732">Signal</keyword>
<sequence>MVRKFILLFLFPILICCRSLAEPADYFGQTTPDSIPVIFAPDSISMKGRLEQGVSFSPDTQELAFGILNKNDFNGEIYYSKKVNNYWIKPIAFAPLEGENVFLPYFSPDGKSMLFAKSKPDANNFVTDIWQIEKINGDWGSPKRLQPPLSSASREANASMSYDGTIYFSSNRNCEGMENCFTADLFYSKLVDNEYQNAEPIPEFISPNDEESVFISPKEEYIVFCRYTDDKTGMDLYISYRDKNKNWSAPKILDATINSKYWDRRPFVSIDNKYLFFTQLQIQENELIESDIFWVNTSKVFTPYVYNPLSDVNLKVGEKFEISVPFNYYKDIDDPEVKVSLNQNSIEWLKFDSKKMKLSGLPTVHGEFELTFSAVDRNSNTTEDKVTLTVIK</sequence>
<organism evidence="2 3">
    <name type="scientific">Costertonia aggregata</name>
    <dbReference type="NCBI Taxonomy" id="343403"/>
    <lineage>
        <taxon>Bacteria</taxon>
        <taxon>Pseudomonadati</taxon>
        <taxon>Bacteroidota</taxon>
        <taxon>Flavobacteriia</taxon>
        <taxon>Flavobacteriales</taxon>
        <taxon>Flavobacteriaceae</taxon>
        <taxon>Costertonia</taxon>
    </lineage>
</organism>
<reference evidence="2 3" key="1">
    <citation type="journal article" date="2006" name="Int. J. Syst. Evol. Microbiol.">
        <title>Costertonia aggregata gen. nov., sp. nov., a mesophilic marine bacterium of the family Flavobacteriaceae, isolated from a mature biofilm.</title>
        <authorList>
            <person name="Kwon K.K."/>
            <person name="Lee Y.K."/>
            <person name="Lee H.K."/>
        </authorList>
    </citation>
    <scope>NUCLEOTIDE SEQUENCE [LARGE SCALE GENOMIC DNA]</scope>
    <source>
        <strain evidence="2 3">KCCM 42265</strain>
    </source>
</reference>
<gene>
    <name evidence="2" type="ORF">HYG79_08300</name>
</gene>
<protein>
    <submittedName>
        <fullName evidence="2">PD40 domain-containing protein</fullName>
    </submittedName>
</protein>
<dbReference type="InterPro" id="IPR013783">
    <property type="entry name" value="Ig-like_fold"/>
</dbReference>
<dbReference type="Gene3D" id="2.60.40.10">
    <property type="entry name" value="Immunoglobulins"/>
    <property type="match status" value="1"/>
</dbReference>